<accession>A0A5P8MAW2</accession>
<dbReference type="KEGG" id="lhb:D1010_17700"/>
<evidence type="ECO:0000313" key="2">
    <source>
        <dbReference type="EMBL" id="QFR25071.1"/>
    </source>
</evidence>
<sequence length="74" mass="8215">MIKLISAAHLLNHGFDFELHFSMAVLTLPLISYIETLFLICTYPSYQAAPKKQPLYTGIASAFLPPDLKSKCNG</sequence>
<feature type="transmembrane region" description="Helical" evidence="1">
    <location>
        <begin position="20"/>
        <end position="43"/>
    </location>
</feature>
<evidence type="ECO:0000256" key="1">
    <source>
        <dbReference type="SAM" id="Phobius"/>
    </source>
</evidence>
<protein>
    <submittedName>
        <fullName evidence="2">Uncharacterized protein</fullName>
    </submittedName>
</protein>
<proteinExistence type="predicted"/>
<keyword evidence="1" id="KW-0812">Transmembrane</keyword>
<dbReference type="Proteomes" id="UP000326779">
    <property type="component" value="Chromosome"/>
</dbReference>
<reference evidence="2 3" key="1">
    <citation type="submission" date="2019-10" db="EMBL/GenBank/DDBJ databases">
        <title>The completed genome of Lactobacillus harbinensis M1.</title>
        <authorList>
            <person name="Zheng Y."/>
        </authorList>
    </citation>
    <scope>NUCLEOTIDE SEQUENCE [LARGE SCALE GENOMIC DNA]</scope>
    <source>
        <strain evidence="2 3">M1</strain>
    </source>
</reference>
<dbReference type="EMBL" id="CP045143">
    <property type="protein sequence ID" value="QFR25071.1"/>
    <property type="molecule type" value="Genomic_DNA"/>
</dbReference>
<dbReference type="RefSeq" id="WP_152261708.1">
    <property type="nucleotide sequence ID" value="NZ_CP045143.1"/>
</dbReference>
<evidence type="ECO:0000313" key="3">
    <source>
        <dbReference type="Proteomes" id="UP000326779"/>
    </source>
</evidence>
<dbReference type="AlphaFoldDB" id="A0A5P8MAW2"/>
<keyword evidence="1" id="KW-0472">Membrane</keyword>
<gene>
    <name evidence="2" type="ORF">D1010_17700</name>
</gene>
<name>A0A5P8MAW2_9LACO</name>
<keyword evidence="1" id="KW-1133">Transmembrane helix</keyword>
<organism evidence="2 3">
    <name type="scientific">Schleiferilactobacillus harbinensis</name>
    <dbReference type="NCBI Taxonomy" id="304207"/>
    <lineage>
        <taxon>Bacteria</taxon>
        <taxon>Bacillati</taxon>
        <taxon>Bacillota</taxon>
        <taxon>Bacilli</taxon>
        <taxon>Lactobacillales</taxon>
        <taxon>Lactobacillaceae</taxon>
        <taxon>Schleiferilactobacillus</taxon>
    </lineage>
</organism>